<dbReference type="GO" id="GO:0003677">
    <property type="term" value="F:DNA binding"/>
    <property type="evidence" value="ECO:0007669"/>
    <property type="project" value="InterPro"/>
</dbReference>
<dbReference type="SUPFAM" id="SSF47413">
    <property type="entry name" value="lambda repressor-like DNA-binding domains"/>
    <property type="match status" value="1"/>
</dbReference>
<comment type="caution">
    <text evidence="2">The sequence shown here is derived from an EMBL/GenBank/DDBJ whole genome shotgun (WGS) entry which is preliminary data.</text>
</comment>
<organism evidence="2 3">
    <name type="scientific">Paenibacillus roseus</name>
    <dbReference type="NCBI Taxonomy" id="2798579"/>
    <lineage>
        <taxon>Bacteria</taxon>
        <taxon>Bacillati</taxon>
        <taxon>Bacillota</taxon>
        <taxon>Bacilli</taxon>
        <taxon>Bacillales</taxon>
        <taxon>Paenibacillaceae</taxon>
        <taxon>Paenibacillus</taxon>
    </lineage>
</organism>
<accession>A0A934J6H0</accession>
<dbReference type="SMART" id="SM00530">
    <property type="entry name" value="HTH_XRE"/>
    <property type="match status" value="1"/>
</dbReference>
<reference evidence="2" key="1">
    <citation type="submission" date="2020-12" db="EMBL/GenBank/DDBJ databases">
        <authorList>
            <person name="Huq M.A."/>
        </authorList>
    </citation>
    <scope>NUCLEOTIDE SEQUENCE</scope>
    <source>
        <strain evidence="2">MAHUQ-46</strain>
    </source>
</reference>
<sequence>MLNDKTPPRIRIKLAEILSARNMSQRELARRTGIRHPSIYEMCENKTQRMPLDNLAIICVTLGVDITDILELVLMNDTQ</sequence>
<dbReference type="Pfam" id="PF13443">
    <property type="entry name" value="HTH_26"/>
    <property type="match status" value="1"/>
</dbReference>
<dbReference type="AlphaFoldDB" id="A0A934J6H0"/>
<dbReference type="InterPro" id="IPR001387">
    <property type="entry name" value="Cro/C1-type_HTH"/>
</dbReference>
<dbReference type="Gene3D" id="1.10.260.40">
    <property type="entry name" value="lambda repressor-like DNA-binding domains"/>
    <property type="match status" value="1"/>
</dbReference>
<keyword evidence="3" id="KW-1185">Reference proteome</keyword>
<dbReference type="CDD" id="cd00093">
    <property type="entry name" value="HTH_XRE"/>
    <property type="match status" value="1"/>
</dbReference>
<feature type="domain" description="HTH cro/C1-type" evidence="1">
    <location>
        <begin position="14"/>
        <end position="69"/>
    </location>
</feature>
<evidence type="ECO:0000313" key="3">
    <source>
        <dbReference type="Proteomes" id="UP000640274"/>
    </source>
</evidence>
<evidence type="ECO:0000313" key="2">
    <source>
        <dbReference type="EMBL" id="MBJ6364169.1"/>
    </source>
</evidence>
<dbReference type="EMBL" id="JAELUP010000117">
    <property type="protein sequence ID" value="MBJ6364169.1"/>
    <property type="molecule type" value="Genomic_DNA"/>
</dbReference>
<evidence type="ECO:0000259" key="1">
    <source>
        <dbReference type="PROSITE" id="PS50943"/>
    </source>
</evidence>
<gene>
    <name evidence="2" type="ORF">JFN88_23415</name>
</gene>
<proteinExistence type="predicted"/>
<dbReference type="InterPro" id="IPR010982">
    <property type="entry name" value="Lambda_DNA-bd_dom_sf"/>
</dbReference>
<name>A0A934J6H0_9BACL</name>
<dbReference type="RefSeq" id="WP_199021770.1">
    <property type="nucleotide sequence ID" value="NZ_JAELUP010000117.1"/>
</dbReference>
<protein>
    <submittedName>
        <fullName evidence="2">Helix-turn-helix transcriptional regulator</fullName>
    </submittedName>
</protein>
<dbReference type="PROSITE" id="PS50943">
    <property type="entry name" value="HTH_CROC1"/>
    <property type="match status" value="1"/>
</dbReference>
<dbReference type="Proteomes" id="UP000640274">
    <property type="component" value="Unassembled WGS sequence"/>
</dbReference>